<organism evidence="2 3">
    <name type="scientific">Laccaria amethystina LaAM-08-1</name>
    <dbReference type="NCBI Taxonomy" id="1095629"/>
    <lineage>
        <taxon>Eukaryota</taxon>
        <taxon>Fungi</taxon>
        <taxon>Dikarya</taxon>
        <taxon>Basidiomycota</taxon>
        <taxon>Agaricomycotina</taxon>
        <taxon>Agaricomycetes</taxon>
        <taxon>Agaricomycetidae</taxon>
        <taxon>Agaricales</taxon>
        <taxon>Agaricineae</taxon>
        <taxon>Hydnangiaceae</taxon>
        <taxon>Laccaria</taxon>
    </lineage>
</organism>
<evidence type="ECO:0000313" key="2">
    <source>
        <dbReference type="EMBL" id="KIJ91506.1"/>
    </source>
</evidence>
<evidence type="ECO:0000313" key="3">
    <source>
        <dbReference type="Proteomes" id="UP000054477"/>
    </source>
</evidence>
<proteinExistence type="predicted"/>
<keyword evidence="3" id="KW-1185">Reference proteome</keyword>
<protein>
    <submittedName>
        <fullName evidence="2">Uncharacterized protein</fullName>
    </submittedName>
</protein>
<dbReference type="Proteomes" id="UP000054477">
    <property type="component" value="Unassembled WGS sequence"/>
</dbReference>
<gene>
    <name evidence="2" type="ORF">K443DRAFT_482184</name>
    <name evidence="1" type="ORF">K443DRAFT_515079</name>
</gene>
<reference evidence="3" key="2">
    <citation type="submission" date="2015-01" db="EMBL/GenBank/DDBJ databases">
        <title>Evolutionary Origins and Diversification of the Mycorrhizal Mutualists.</title>
        <authorList>
            <consortium name="DOE Joint Genome Institute"/>
            <consortium name="Mycorrhizal Genomics Consortium"/>
            <person name="Kohler A."/>
            <person name="Kuo A."/>
            <person name="Nagy L.G."/>
            <person name="Floudas D."/>
            <person name="Copeland A."/>
            <person name="Barry K.W."/>
            <person name="Cichocki N."/>
            <person name="Veneault-Fourrey C."/>
            <person name="LaButti K."/>
            <person name="Lindquist E.A."/>
            <person name="Lipzen A."/>
            <person name="Lundell T."/>
            <person name="Morin E."/>
            <person name="Murat C."/>
            <person name="Riley R."/>
            <person name="Ohm R."/>
            <person name="Sun H."/>
            <person name="Tunlid A."/>
            <person name="Henrissat B."/>
            <person name="Grigoriev I.V."/>
            <person name="Hibbett D.S."/>
            <person name="Martin F."/>
        </authorList>
    </citation>
    <scope>NUCLEOTIDE SEQUENCE [LARGE SCALE GENOMIC DNA]</scope>
    <source>
        <strain evidence="1 3">LaAM-08-1</strain>
    </source>
</reference>
<evidence type="ECO:0000313" key="1">
    <source>
        <dbReference type="EMBL" id="KIJ90890.1"/>
    </source>
</evidence>
<accession>A0A0C9X1N6</accession>
<reference evidence="2 3" key="1">
    <citation type="submission" date="2014-04" db="EMBL/GenBank/DDBJ databases">
        <authorList>
            <consortium name="DOE Joint Genome Institute"/>
            <person name="Kuo A."/>
            <person name="Kohler A."/>
            <person name="Nagy L.G."/>
            <person name="Floudas D."/>
            <person name="Copeland A."/>
            <person name="Barry K.W."/>
            <person name="Cichocki N."/>
            <person name="Veneault-Fourrey C."/>
            <person name="LaButti K."/>
            <person name="Lindquist E.A."/>
            <person name="Lipzen A."/>
            <person name="Lundell T."/>
            <person name="Morin E."/>
            <person name="Murat C."/>
            <person name="Sun H."/>
            <person name="Tunlid A."/>
            <person name="Henrissat B."/>
            <person name="Grigoriev I.V."/>
            <person name="Hibbett D.S."/>
            <person name="Martin F."/>
            <person name="Nordberg H.P."/>
            <person name="Cantor M.N."/>
            <person name="Hua S.X."/>
        </authorList>
    </citation>
    <scope>NUCLEOTIDE SEQUENCE [LARGE SCALE GENOMIC DNA]</scope>
    <source>
        <strain evidence="2 3">LaAM-08-1</strain>
    </source>
</reference>
<dbReference type="EMBL" id="KN839091">
    <property type="protein sequence ID" value="KIJ90890.1"/>
    <property type="molecule type" value="Genomic_DNA"/>
</dbReference>
<dbReference type="EMBL" id="KN838997">
    <property type="protein sequence ID" value="KIJ91506.1"/>
    <property type="molecule type" value="Genomic_DNA"/>
</dbReference>
<sequence>MLILLINWHVPLGARCKFLWKSSQVAIAFVSPVIRSSLVLRFYHLNQSDTVPYRRPQRQKRGLGHLVYEYQEG</sequence>
<dbReference type="HOGENOM" id="CLU_2705215_0_0_1"/>
<name>A0A0C9X1N6_9AGAR</name>
<reference evidence="2" key="3">
    <citation type="submission" date="2015-02" db="EMBL/GenBank/DDBJ databases">
        <title>Evolutionary Origins and Diversification of the Mycorrhizal Mutualists.</title>
        <authorList>
            <consortium name="DOE Joint Genome Institute"/>
            <consortium name="Mycorrhizal Genomics Consortium"/>
            <person name="Kohler A."/>
            <person name="Kuo A."/>
            <person name="Nagy L.G."/>
            <person name="Floudas D."/>
            <person name="Copeland A."/>
            <person name="Barry K.W."/>
            <person name="Cichocki N."/>
            <person name="Veneault-Fourrey C."/>
            <person name="LaButti K."/>
            <person name="Lindquist E.A."/>
            <person name="Lipzen A."/>
            <person name="Lundell T."/>
            <person name="Morin E."/>
            <person name="Murat C."/>
            <person name="Riley R."/>
            <person name="Ohm R."/>
            <person name="Sun H."/>
            <person name="Tunlid A."/>
            <person name="Henrissat B."/>
            <person name="Grigoriev I.V."/>
            <person name="Hibbett D.S."/>
            <person name="Martin F."/>
        </authorList>
    </citation>
    <scope>NUCLEOTIDE SEQUENCE</scope>
    <source>
        <strain evidence="2">LaAM-08-1</strain>
    </source>
</reference>
<dbReference type="AlphaFoldDB" id="A0A0C9X1N6"/>